<dbReference type="EMBL" id="CM042882">
    <property type="protein sequence ID" value="KAI4381879.1"/>
    <property type="molecule type" value="Genomic_DNA"/>
</dbReference>
<protein>
    <submittedName>
        <fullName evidence="1">Uncharacterized protein</fullName>
    </submittedName>
</protein>
<evidence type="ECO:0000313" key="2">
    <source>
        <dbReference type="Proteomes" id="UP001057402"/>
    </source>
</evidence>
<proteinExistence type="predicted"/>
<gene>
    <name evidence="1" type="ORF">MLD38_007904</name>
</gene>
<dbReference type="Proteomes" id="UP001057402">
    <property type="component" value="Chromosome 3"/>
</dbReference>
<comment type="caution">
    <text evidence="1">The sequence shown here is derived from an EMBL/GenBank/DDBJ whole genome shotgun (WGS) entry which is preliminary data.</text>
</comment>
<keyword evidence="2" id="KW-1185">Reference proteome</keyword>
<evidence type="ECO:0000313" key="1">
    <source>
        <dbReference type="EMBL" id="KAI4381879.1"/>
    </source>
</evidence>
<name>A0ACB9RST2_9MYRT</name>
<sequence>MAMHESLNYPPLPTPASTTTATNLHFPEHEKLTCPRCESTNTKFCYFNNYNLSQPRHFCKSCKRYWTKGGSLRNIPVGGTTRKLNKKKSNPAKKPGTAAPDRGQQSPDGPPVEGHAGTGAAEPDLGSEGVDSRITTTAFL</sequence>
<organism evidence="1 2">
    <name type="scientific">Melastoma candidum</name>
    <dbReference type="NCBI Taxonomy" id="119954"/>
    <lineage>
        <taxon>Eukaryota</taxon>
        <taxon>Viridiplantae</taxon>
        <taxon>Streptophyta</taxon>
        <taxon>Embryophyta</taxon>
        <taxon>Tracheophyta</taxon>
        <taxon>Spermatophyta</taxon>
        <taxon>Magnoliopsida</taxon>
        <taxon>eudicotyledons</taxon>
        <taxon>Gunneridae</taxon>
        <taxon>Pentapetalae</taxon>
        <taxon>rosids</taxon>
        <taxon>malvids</taxon>
        <taxon>Myrtales</taxon>
        <taxon>Melastomataceae</taxon>
        <taxon>Melastomatoideae</taxon>
        <taxon>Melastomateae</taxon>
        <taxon>Melastoma</taxon>
    </lineage>
</organism>
<accession>A0ACB9RST2</accession>
<reference evidence="2" key="1">
    <citation type="journal article" date="2023" name="Front. Plant Sci.">
        <title>Chromosomal-level genome assembly of Melastoma candidum provides insights into trichome evolution.</title>
        <authorList>
            <person name="Zhong Y."/>
            <person name="Wu W."/>
            <person name="Sun C."/>
            <person name="Zou P."/>
            <person name="Liu Y."/>
            <person name="Dai S."/>
            <person name="Zhou R."/>
        </authorList>
    </citation>
    <scope>NUCLEOTIDE SEQUENCE [LARGE SCALE GENOMIC DNA]</scope>
</reference>